<feature type="transmembrane region" description="Helical" evidence="2">
    <location>
        <begin position="12"/>
        <end position="35"/>
    </location>
</feature>
<feature type="region of interest" description="Disordered" evidence="1">
    <location>
        <begin position="145"/>
        <end position="399"/>
    </location>
</feature>
<keyword evidence="2" id="KW-0812">Transmembrane</keyword>
<evidence type="ECO:0000256" key="2">
    <source>
        <dbReference type="SAM" id="Phobius"/>
    </source>
</evidence>
<reference evidence="4 5" key="1">
    <citation type="submission" date="2023-07" db="EMBL/GenBank/DDBJ databases">
        <title>Sequencing the genomes of 1000 actinobacteria strains.</title>
        <authorList>
            <person name="Klenk H.-P."/>
        </authorList>
    </citation>
    <scope>NUCLEOTIDE SEQUENCE [LARGE SCALE GENOMIC DNA]</scope>
    <source>
        <strain evidence="4 5">DSM 44508</strain>
    </source>
</reference>
<dbReference type="RefSeq" id="WP_277105677.1">
    <property type="nucleotide sequence ID" value="NZ_BAAAJS010000036.1"/>
</dbReference>
<evidence type="ECO:0000313" key="4">
    <source>
        <dbReference type="EMBL" id="MDR7355194.1"/>
    </source>
</evidence>
<accession>A0ABU2B993</accession>
<protein>
    <recommendedName>
        <fullName evidence="3">DUF6542 domain-containing protein</fullName>
    </recommendedName>
</protein>
<gene>
    <name evidence="4" type="ORF">J2S37_001732</name>
</gene>
<keyword evidence="2" id="KW-1133">Transmembrane helix</keyword>
<dbReference type="EMBL" id="JAVDYF010000001">
    <property type="protein sequence ID" value="MDR7355194.1"/>
    <property type="molecule type" value="Genomic_DNA"/>
</dbReference>
<feature type="compositionally biased region" description="Basic and acidic residues" evidence="1">
    <location>
        <begin position="145"/>
        <end position="157"/>
    </location>
</feature>
<dbReference type="InterPro" id="IPR046672">
    <property type="entry name" value="DUF6542"/>
</dbReference>
<evidence type="ECO:0000313" key="5">
    <source>
        <dbReference type="Proteomes" id="UP001183619"/>
    </source>
</evidence>
<feature type="transmembrane region" description="Helical" evidence="2">
    <location>
        <begin position="41"/>
        <end position="60"/>
    </location>
</feature>
<feature type="compositionally biased region" description="Basic residues" evidence="1">
    <location>
        <begin position="374"/>
        <end position="390"/>
    </location>
</feature>
<feature type="transmembrane region" description="Helical" evidence="2">
    <location>
        <begin position="109"/>
        <end position="132"/>
    </location>
</feature>
<comment type="caution">
    <text evidence="4">The sequence shown here is derived from an EMBL/GenBank/DDBJ whole genome shotgun (WGS) entry which is preliminary data.</text>
</comment>
<feature type="compositionally biased region" description="Basic residues" evidence="1">
    <location>
        <begin position="192"/>
        <end position="202"/>
    </location>
</feature>
<evidence type="ECO:0000259" key="3">
    <source>
        <dbReference type="Pfam" id="PF20177"/>
    </source>
</evidence>
<keyword evidence="2" id="KW-0472">Membrane</keyword>
<name>A0ABU2B993_9CORY</name>
<feature type="transmembrane region" description="Helical" evidence="2">
    <location>
        <begin position="67"/>
        <end position="89"/>
    </location>
</feature>
<dbReference type="Proteomes" id="UP001183619">
    <property type="component" value="Unassembled WGS sequence"/>
</dbReference>
<evidence type="ECO:0000256" key="1">
    <source>
        <dbReference type="SAM" id="MobiDB-lite"/>
    </source>
</evidence>
<proteinExistence type="predicted"/>
<dbReference type="Pfam" id="PF20177">
    <property type="entry name" value="DUF6542"/>
    <property type="match status" value="1"/>
</dbReference>
<organism evidence="4 5">
    <name type="scientific">Corynebacterium felinum</name>
    <dbReference type="NCBI Taxonomy" id="131318"/>
    <lineage>
        <taxon>Bacteria</taxon>
        <taxon>Bacillati</taxon>
        <taxon>Actinomycetota</taxon>
        <taxon>Actinomycetes</taxon>
        <taxon>Mycobacteriales</taxon>
        <taxon>Corynebacteriaceae</taxon>
        <taxon>Corynebacterium</taxon>
    </lineage>
</organism>
<feature type="compositionally biased region" description="Low complexity" evidence="1">
    <location>
        <begin position="242"/>
        <end position="296"/>
    </location>
</feature>
<sequence>MSTLSPKSQAAPFYGIPLWLSLAALVAGLSAGVVFTTSSGVLGWAFLGVFLATVVLVSLLTEPRALFLMVASIPLLFSIAIVVCGWFLVEMGSGNHEGGLSATQKITTIYPLLQHFPVLAVGTLAAAVISGLRLALHKHNAKAAHERELQSRREASTRNEQTVEQATRARSRVRHAAADDAQSVTVEELLQRNRKGSRRSRKLQSSVSTPSPAAPNAEVVAPPRPVRKKPQAQQATEGPRVRQQAQRSPRPHPQQSQQGQQPQRTPRPAAQQGQQAQRSQRPNAQQAQRRSATSAQPRTETFAARPQREGQPARPVRQPRSQSAAAGSALPPKPVVKKRVPQQSAQPKPGVKKAVRKNPGTPAQGQVRAGQKPPVKRVVKKTTQAPKRRSRFDDDLYSD</sequence>
<feature type="domain" description="DUF6542" evidence="3">
    <location>
        <begin position="15"/>
        <end position="138"/>
    </location>
</feature>
<keyword evidence="5" id="KW-1185">Reference proteome</keyword>
<feature type="compositionally biased region" description="Low complexity" evidence="1">
    <location>
        <begin position="210"/>
        <end position="221"/>
    </location>
</feature>